<dbReference type="InterPro" id="IPR002182">
    <property type="entry name" value="NB-ARC"/>
</dbReference>
<dbReference type="InterPro" id="IPR035897">
    <property type="entry name" value="Toll_tir_struct_dom_sf"/>
</dbReference>
<dbReference type="Gene3D" id="3.40.50.10140">
    <property type="entry name" value="Toll/interleukin-1 receptor homology (TIR) domain"/>
    <property type="match status" value="1"/>
</dbReference>
<dbReference type="Gene3D" id="3.80.10.10">
    <property type="entry name" value="Ribonuclease Inhibitor"/>
    <property type="match status" value="4"/>
</dbReference>
<dbReference type="Proteomes" id="UP001634007">
    <property type="component" value="Unassembled WGS sequence"/>
</dbReference>
<dbReference type="GO" id="GO:0051707">
    <property type="term" value="P:response to other organism"/>
    <property type="evidence" value="ECO:0007669"/>
    <property type="project" value="UniProtKB-ARBA"/>
</dbReference>
<gene>
    <name evidence="6" type="ORF">ACJRO7_033555</name>
</gene>
<protein>
    <recommendedName>
        <fullName evidence="5">TIR domain-containing protein</fullName>
    </recommendedName>
</protein>
<dbReference type="InterPro" id="IPR055414">
    <property type="entry name" value="LRR_R13L4/SHOC2-like"/>
</dbReference>
<evidence type="ECO:0000313" key="6">
    <source>
        <dbReference type="EMBL" id="KAL3728980.1"/>
    </source>
</evidence>
<evidence type="ECO:0000259" key="5">
    <source>
        <dbReference type="PROSITE" id="PS50104"/>
    </source>
</evidence>
<keyword evidence="1" id="KW-0433">Leucine-rich repeat</keyword>
<sequence>MEKPKEPYYDVFLSFRGSDTRDDITDYLYHYLTDAGIRVFRDNEELHVGEEIGPELLHAIKQSKISIPIFSKDYAASKWCLMELVQMVECKEKWGQKIIPIFYDVEPRIVRKQTATYGEAIQSHIDKHTDKTIQNWKAALNKVGKLKGCELNKRGKGEFTKEVFQKLLIKLKRNYLAVSNCLVEMDDQVDQIMEKIGEQTVVTKIVGIYGMGGVGKTTLATIVYNKLSTDFDYCCFLSNIREIEIVSLQKQLISKVLRKEWPSIDSINEGITKIKNRLSSTKVLLVLDDVDQNTQLNALVGVGECWFRGGSKVIITTRDRELLKRVDFQHELTEMDFDHSLQLFSRHAFGRDYPPAEYVPLSQKAVEICGHLPLALEIIGSLLYGNDINKWKNVLNKLKTIPNKEVKSKLNISFEALETQEQEIFLDVCCFFVGFDVRIVTYMWDICKFFPECSLEVLKQRSLIKIAEGNKLWAHDQLRDLGRDIVRERAKEKQSRVWDDEKAIDVLEIKEGRENIEAIRLKFDHQFQDFIEKEKFESLSKLRFLQVDCVYLNENNVQHFPSTNWFQRNPIMLPKLRFLSWHNFPILFQVTARSLMKLVILDLSRSGITCGWEGWNLLKMAKNLKALNLTGCRELRRTPDLSAHENLKQLILQQCNNLVQVDRSIGKLKHLVLLNLKYCQKFNTWPDQMEELEALTELHVDGTSITNIPEWKGMEKLETLSATSCRSLSKCNLAGCSTSLLYLDLSKTGISELPFGNFGSLVELNLSQTSIRELPNSIETMKNLRVLRMSCTPLEKLPSALRMLEKLEEIEAYDCKNFCGEISSEIGRLPFLRILRLTSEGIFSIPKLPESMTELHLSNYRQVPWSKLSNQSPSHLAPIRGLRKLESLFLCCDGLVPLPSDFSPLAKLRKLSLIVNNLECLPRLPQNLSDLCFHGRRLREKSIDLSNFEKLLRLEVSYCEQLIEIQGLEYLKNLRALRLIYLRSLVKLPDLSGLKKLKTLFICSCPNLVEVQGQLELLEELDLNDLESLAKLPDPLTFKHIKRWLLLWDIPLLEKLPDLTHAKELKGLNLRNCPRVVEIRGRLESVWSLQFFGCGSLRQFSDPSSFKKLEHLFINQCESLEEILKSNEYEGLKKVRRSCRVLPRFLDKKSRRKYSNTRVVTNIFSK</sequence>
<dbReference type="PANTHER" id="PTHR11017">
    <property type="entry name" value="LEUCINE-RICH REPEAT-CONTAINING PROTEIN"/>
    <property type="match status" value="1"/>
</dbReference>
<dbReference type="PRINTS" id="PR00364">
    <property type="entry name" value="DISEASERSIST"/>
</dbReference>
<name>A0ABD3JN28_EUCGL</name>
<dbReference type="PANTHER" id="PTHR11017:SF570">
    <property type="entry name" value="DISEASE RESISTANCE PROTEIN (TIR-NBS CLASS)-RELATED"/>
    <property type="match status" value="1"/>
</dbReference>
<evidence type="ECO:0000256" key="3">
    <source>
        <dbReference type="ARBA" id="ARBA00022821"/>
    </source>
</evidence>
<keyword evidence="7" id="KW-1185">Reference proteome</keyword>
<dbReference type="SMART" id="SM00255">
    <property type="entry name" value="TIR"/>
    <property type="match status" value="1"/>
</dbReference>
<proteinExistence type="predicted"/>
<dbReference type="Pfam" id="PF23282">
    <property type="entry name" value="WHD_ROQ1"/>
    <property type="match status" value="1"/>
</dbReference>
<keyword evidence="3" id="KW-0611">Plant defense</keyword>
<dbReference type="InterPro" id="IPR032675">
    <property type="entry name" value="LRR_dom_sf"/>
</dbReference>
<dbReference type="Pfam" id="PF00931">
    <property type="entry name" value="NB-ARC"/>
    <property type="match status" value="1"/>
</dbReference>
<dbReference type="InterPro" id="IPR044974">
    <property type="entry name" value="Disease_R_plants"/>
</dbReference>
<evidence type="ECO:0000256" key="2">
    <source>
        <dbReference type="ARBA" id="ARBA00022737"/>
    </source>
</evidence>
<dbReference type="InterPro" id="IPR027417">
    <property type="entry name" value="P-loop_NTPase"/>
</dbReference>
<feature type="domain" description="TIR" evidence="5">
    <location>
        <begin position="7"/>
        <end position="167"/>
    </location>
</feature>
<dbReference type="Gene3D" id="3.40.50.300">
    <property type="entry name" value="P-loop containing nucleotide triphosphate hydrolases"/>
    <property type="match status" value="1"/>
</dbReference>
<evidence type="ECO:0000256" key="4">
    <source>
        <dbReference type="ARBA" id="ARBA00023027"/>
    </source>
</evidence>
<dbReference type="EMBL" id="JBJKBG010000008">
    <property type="protein sequence ID" value="KAL3728980.1"/>
    <property type="molecule type" value="Genomic_DNA"/>
</dbReference>
<organism evidence="6 7">
    <name type="scientific">Eucalyptus globulus</name>
    <name type="common">Tasmanian blue gum</name>
    <dbReference type="NCBI Taxonomy" id="34317"/>
    <lineage>
        <taxon>Eukaryota</taxon>
        <taxon>Viridiplantae</taxon>
        <taxon>Streptophyta</taxon>
        <taxon>Embryophyta</taxon>
        <taxon>Tracheophyta</taxon>
        <taxon>Spermatophyta</taxon>
        <taxon>Magnoliopsida</taxon>
        <taxon>eudicotyledons</taxon>
        <taxon>Gunneridae</taxon>
        <taxon>Pentapetalae</taxon>
        <taxon>rosids</taxon>
        <taxon>malvids</taxon>
        <taxon>Myrtales</taxon>
        <taxon>Myrtaceae</taxon>
        <taxon>Myrtoideae</taxon>
        <taxon>Eucalypteae</taxon>
        <taxon>Eucalyptus</taxon>
    </lineage>
</organism>
<dbReference type="InterPro" id="IPR058192">
    <property type="entry name" value="WHD_ROQ1-like"/>
</dbReference>
<evidence type="ECO:0000256" key="1">
    <source>
        <dbReference type="ARBA" id="ARBA00022614"/>
    </source>
</evidence>
<dbReference type="InterPro" id="IPR042197">
    <property type="entry name" value="Apaf_helical"/>
</dbReference>
<dbReference type="Gene3D" id="1.10.8.430">
    <property type="entry name" value="Helical domain of apoptotic protease-activating factors"/>
    <property type="match status" value="1"/>
</dbReference>
<dbReference type="AlphaFoldDB" id="A0ABD3JN28"/>
<dbReference type="Pfam" id="PF01582">
    <property type="entry name" value="TIR"/>
    <property type="match status" value="1"/>
</dbReference>
<reference evidence="6 7" key="1">
    <citation type="submission" date="2024-11" db="EMBL/GenBank/DDBJ databases">
        <title>Chromosome-level genome assembly of Eucalyptus globulus Labill. provides insights into its genome evolution.</title>
        <authorList>
            <person name="Li X."/>
        </authorList>
    </citation>
    <scope>NUCLEOTIDE SEQUENCE [LARGE SCALE GENOMIC DNA]</scope>
    <source>
        <strain evidence="6">CL2024</strain>
        <tissue evidence="6">Fresh tender leaves</tissue>
    </source>
</reference>
<comment type="caution">
    <text evidence="6">The sequence shown here is derived from an EMBL/GenBank/DDBJ whole genome shotgun (WGS) entry which is preliminary data.</text>
</comment>
<keyword evidence="2" id="KW-0677">Repeat</keyword>
<dbReference type="FunFam" id="3.40.50.10140:FF:000007">
    <property type="entry name" value="Disease resistance protein (TIR-NBS-LRR class)"/>
    <property type="match status" value="1"/>
</dbReference>
<dbReference type="SUPFAM" id="SSF52200">
    <property type="entry name" value="Toll/Interleukin receptor TIR domain"/>
    <property type="match status" value="1"/>
</dbReference>
<keyword evidence="4" id="KW-0520">NAD</keyword>
<dbReference type="PROSITE" id="PS50104">
    <property type="entry name" value="TIR"/>
    <property type="match status" value="1"/>
</dbReference>
<dbReference type="InterPro" id="IPR036390">
    <property type="entry name" value="WH_DNA-bd_sf"/>
</dbReference>
<dbReference type="SUPFAM" id="SSF46785">
    <property type="entry name" value="Winged helix' DNA-binding domain"/>
    <property type="match status" value="1"/>
</dbReference>
<accession>A0ABD3JN28</accession>
<dbReference type="InterPro" id="IPR000157">
    <property type="entry name" value="TIR_dom"/>
</dbReference>
<dbReference type="Pfam" id="PF23598">
    <property type="entry name" value="LRR_14"/>
    <property type="match status" value="1"/>
</dbReference>
<evidence type="ECO:0000313" key="7">
    <source>
        <dbReference type="Proteomes" id="UP001634007"/>
    </source>
</evidence>
<dbReference type="SUPFAM" id="SSF52540">
    <property type="entry name" value="P-loop containing nucleoside triphosphate hydrolases"/>
    <property type="match status" value="1"/>
</dbReference>
<dbReference type="GO" id="GO:0006952">
    <property type="term" value="P:defense response"/>
    <property type="evidence" value="ECO:0007669"/>
    <property type="project" value="UniProtKB-KW"/>
</dbReference>
<dbReference type="SUPFAM" id="SSF52058">
    <property type="entry name" value="L domain-like"/>
    <property type="match status" value="2"/>
</dbReference>